<keyword evidence="2" id="KW-1185">Reference proteome</keyword>
<organism evidence="1 2">
    <name type="scientific">Ceratopteris richardii</name>
    <name type="common">Triangle waterfern</name>
    <dbReference type="NCBI Taxonomy" id="49495"/>
    <lineage>
        <taxon>Eukaryota</taxon>
        <taxon>Viridiplantae</taxon>
        <taxon>Streptophyta</taxon>
        <taxon>Embryophyta</taxon>
        <taxon>Tracheophyta</taxon>
        <taxon>Polypodiopsida</taxon>
        <taxon>Polypodiidae</taxon>
        <taxon>Polypodiales</taxon>
        <taxon>Pteridineae</taxon>
        <taxon>Pteridaceae</taxon>
        <taxon>Parkerioideae</taxon>
        <taxon>Ceratopteris</taxon>
    </lineage>
</organism>
<dbReference type="EMBL" id="CM035408">
    <property type="protein sequence ID" value="KAH7440665.1"/>
    <property type="molecule type" value="Genomic_DNA"/>
</dbReference>
<name>A0A8T2V4L9_CERRI</name>
<dbReference type="AlphaFoldDB" id="A0A8T2V4L9"/>
<proteinExistence type="predicted"/>
<comment type="caution">
    <text evidence="1">The sequence shown here is derived from an EMBL/GenBank/DDBJ whole genome shotgun (WGS) entry which is preliminary data.</text>
</comment>
<protein>
    <submittedName>
        <fullName evidence="1">Uncharacterized protein</fullName>
    </submittedName>
</protein>
<dbReference type="Proteomes" id="UP000825935">
    <property type="component" value="Chromosome 3"/>
</dbReference>
<sequence>MITSKTPPINDTSVMSNQVKKTHIITHLYHVGIVKGTTLLMNPCANKMRHGWYSWTYQYPPIVCRDRQGNHFTHECMCQQNETQVNATNIQEENEVCKRKLTTTKLREIRFKRIRIAPQGIMSIDAHCASMIILMVLQTYLKITITNLVAMMLDTSTDPQFHGPCAKALRII</sequence>
<accession>A0A8T2V4L9</accession>
<reference evidence="1" key="1">
    <citation type="submission" date="2021-08" db="EMBL/GenBank/DDBJ databases">
        <title>WGS assembly of Ceratopteris richardii.</title>
        <authorList>
            <person name="Marchant D.B."/>
            <person name="Chen G."/>
            <person name="Jenkins J."/>
            <person name="Shu S."/>
            <person name="Leebens-Mack J."/>
            <person name="Grimwood J."/>
            <person name="Schmutz J."/>
            <person name="Soltis P."/>
            <person name="Soltis D."/>
            <person name="Chen Z.-H."/>
        </authorList>
    </citation>
    <scope>NUCLEOTIDE SEQUENCE</scope>
    <source>
        <strain evidence="1">Whitten #5841</strain>
        <tissue evidence="1">Leaf</tissue>
    </source>
</reference>
<evidence type="ECO:0000313" key="1">
    <source>
        <dbReference type="EMBL" id="KAH7440665.1"/>
    </source>
</evidence>
<gene>
    <name evidence="1" type="ORF">KP509_03G004400</name>
</gene>
<evidence type="ECO:0000313" key="2">
    <source>
        <dbReference type="Proteomes" id="UP000825935"/>
    </source>
</evidence>